<evidence type="ECO:0000256" key="6">
    <source>
        <dbReference type="RuleBase" id="RU361153"/>
    </source>
</evidence>
<dbReference type="InterPro" id="IPR017853">
    <property type="entry name" value="GH"/>
</dbReference>
<keyword evidence="10" id="KW-1185">Reference proteome</keyword>
<evidence type="ECO:0000256" key="5">
    <source>
        <dbReference type="ARBA" id="ARBA00023295"/>
    </source>
</evidence>
<feature type="chain" id="PRO_5013149497" description="cellulase" evidence="7">
    <location>
        <begin position="21"/>
        <end position="416"/>
    </location>
</feature>
<sequence>MRISIAIAAAVASLLVLVSAQAAALGQCGLIGYTSSPTPTAGYSSTRGSDYPSTTTSAMGYPTTGASDRTEIYFYPRFCIANTKEPLDYPHPTLEPSGVTCSGATKFKYFGEPTVNQAGAEFAGGTVPGELGTHYTWPTTTSIDYFLDIGMNTFRIPFLMERMVPPAQGLAGTMDATYLAGLKKIATYVTGKGGYAVIDPHNYGRYNDKIITDTAAFGTWCKNIAREFKSDPNIIFDTNNEFHNMDQTLVFDLNQACINGIRAAGATSQLILVEGNSWTGAWTWVSSGNAPSMMELKDPNNNIAFEMHQYLDADASGTSESCVSSTVGEERLTAATNWLKQNGKKGFLGEIGAGSNDACIAAVHGALCHMQQADGVWLGALWWAAGPWWGTYFQSIEPPNGPSISRILPEALMPFI</sequence>
<accession>A0A292PRT3</accession>
<evidence type="ECO:0000256" key="2">
    <source>
        <dbReference type="ARBA" id="ARBA00005641"/>
    </source>
</evidence>
<evidence type="ECO:0000313" key="10">
    <source>
        <dbReference type="Proteomes" id="UP001412239"/>
    </source>
</evidence>
<keyword evidence="7" id="KW-0732">Signal</keyword>
<dbReference type="PANTHER" id="PTHR34142:SF1">
    <property type="entry name" value="GLYCOSIDE HYDROLASE FAMILY 5 DOMAIN-CONTAINING PROTEIN"/>
    <property type="match status" value="1"/>
</dbReference>
<evidence type="ECO:0000256" key="4">
    <source>
        <dbReference type="ARBA" id="ARBA00022801"/>
    </source>
</evidence>
<dbReference type="Proteomes" id="UP001412239">
    <property type="component" value="Unassembled WGS sequence"/>
</dbReference>
<evidence type="ECO:0000259" key="8">
    <source>
        <dbReference type="Pfam" id="PF00150"/>
    </source>
</evidence>
<feature type="signal peptide" evidence="7">
    <location>
        <begin position="1"/>
        <end position="20"/>
    </location>
</feature>
<reference evidence="9" key="1">
    <citation type="submission" date="2015-10" db="EMBL/GenBank/DDBJ databases">
        <authorList>
            <person name="Regsiter A."/>
            <person name="william w."/>
        </authorList>
    </citation>
    <scope>NUCLEOTIDE SEQUENCE</scope>
    <source>
        <strain evidence="9">Montdore</strain>
    </source>
</reference>
<dbReference type="InterPro" id="IPR001547">
    <property type="entry name" value="Glyco_hydro_5"/>
</dbReference>
<dbReference type="Gene3D" id="3.20.20.80">
    <property type="entry name" value="Glycosidases"/>
    <property type="match status" value="1"/>
</dbReference>
<dbReference type="AlphaFoldDB" id="A0A292PRT3"/>
<comment type="catalytic activity">
    <reaction evidence="1">
        <text>Endohydrolysis of (1-&gt;4)-beta-D-glucosidic linkages in cellulose, lichenin and cereal beta-D-glucans.</text>
        <dbReference type="EC" id="3.2.1.4"/>
    </reaction>
</comment>
<evidence type="ECO:0000256" key="1">
    <source>
        <dbReference type="ARBA" id="ARBA00000966"/>
    </source>
</evidence>
<gene>
    <name evidence="9" type="ORF">GSTUAT00006059001</name>
</gene>
<dbReference type="GO" id="GO:0008810">
    <property type="term" value="F:cellulase activity"/>
    <property type="evidence" value="ECO:0007669"/>
    <property type="project" value="UniProtKB-EC"/>
</dbReference>
<keyword evidence="5 6" id="KW-0326">Glycosidase</keyword>
<organism evidence="9 10">
    <name type="scientific">Tuber aestivum</name>
    <name type="common">summer truffle</name>
    <dbReference type="NCBI Taxonomy" id="59557"/>
    <lineage>
        <taxon>Eukaryota</taxon>
        <taxon>Fungi</taxon>
        <taxon>Dikarya</taxon>
        <taxon>Ascomycota</taxon>
        <taxon>Pezizomycotina</taxon>
        <taxon>Pezizomycetes</taxon>
        <taxon>Pezizales</taxon>
        <taxon>Tuberaceae</taxon>
        <taxon>Tuber</taxon>
    </lineage>
</organism>
<dbReference type="PANTHER" id="PTHR34142">
    <property type="entry name" value="ENDO-BETA-1,4-GLUCANASE A"/>
    <property type="match status" value="1"/>
</dbReference>
<protein>
    <recommendedName>
        <fullName evidence="3">cellulase</fullName>
        <ecNumber evidence="3">3.2.1.4</ecNumber>
    </recommendedName>
</protein>
<keyword evidence="4 6" id="KW-0378">Hydrolase</keyword>
<dbReference type="EMBL" id="LN891068">
    <property type="protein sequence ID" value="CUS09834.1"/>
    <property type="molecule type" value="Genomic_DNA"/>
</dbReference>
<dbReference type="Pfam" id="PF00150">
    <property type="entry name" value="Cellulase"/>
    <property type="match status" value="1"/>
</dbReference>
<dbReference type="GO" id="GO:0009251">
    <property type="term" value="P:glucan catabolic process"/>
    <property type="evidence" value="ECO:0007669"/>
    <property type="project" value="TreeGrafter"/>
</dbReference>
<feature type="domain" description="Glycoside hydrolase family 5" evidence="8">
    <location>
        <begin position="116"/>
        <end position="385"/>
    </location>
</feature>
<dbReference type="SUPFAM" id="SSF51445">
    <property type="entry name" value="(Trans)glycosidases"/>
    <property type="match status" value="1"/>
</dbReference>
<evidence type="ECO:0000256" key="7">
    <source>
        <dbReference type="SAM" id="SignalP"/>
    </source>
</evidence>
<dbReference type="EC" id="3.2.1.4" evidence="3"/>
<evidence type="ECO:0000256" key="3">
    <source>
        <dbReference type="ARBA" id="ARBA00012601"/>
    </source>
</evidence>
<proteinExistence type="inferred from homology"/>
<comment type="similarity">
    <text evidence="2 6">Belongs to the glycosyl hydrolase 5 (cellulase A) family.</text>
</comment>
<evidence type="ECO:0000313" key="9">
    <source>
        <dbReference type="EMBL" id="CUS09834.1"/>
    </source>
</evidence>
<name>A0A292PRT3_9PEZI</name>